<gene>
    <name evidence="1" type="ORF">CTRU02_209256</name>
</gene>
<accession>A0ACC3YYN2</accession>
<proteinExistence type="predicted"/>
<keyword evidence="2" id="KW-1185">Reference proteome</keyword>
<protein>
    <submittedName>
        <fullName evidence="1">Retinol dehydrogenase 12</fullName>
    </submittedName>
</protein>
<comment type="caution">
    <text evidence="1">The sequence shown here is derived from an EMBL/GenBank/DDBJ whole genome shotgun (WGS) entry which is preliminary data.</text>
</comment>
<evidence type="ECO:0000313" key="1">
    <source>
        <dbReference type="EMBL" id="KAL0937040.1"/>
    </source>
</evidence>
<dbReference type="Proteomes" id="UP000805649">
    <property type="component" value="Unassembled WGS sequence"/>
</dbReference>
<reference evidence="1 2" key="1">
    <citation type="journal article" date="2020" name="Phytopathology">
        <title>Genome Sequence Resources of Colletotrichum truncatum, C. plurivorum, C. musicola, and C. sojae: Four Species Pathogenic to Soybean (Glycine max).</title>
        <authorList>
            <person name="Rogerio F."/>
            <person name="Boufleur T.R."/>
            <person name="Ciampi-Guillardi M."/>
            <person name="Sukno S.A."/>
            <person name="Thon M.R."/>
            <person name="Massola Junior N.S."/>
            <person name="Baroncelli R."/>
        </authorList>
    </citation>
    <scope>NUCLEOTIDE SEQUENCE [LARGE SCALE GENOMIC DNA]</scope>
    <source>
        <strain evidence="1 2">CMES1059</strain>
    </source>
</reference>
<organism evidence="1 2">
    <name type="scientific">Colletotrichum truncatum</name>
    <name type="common">Anthracnose fungus</name>
    <name type="synonym">Colletotrichum capsici</name>
    <dbReference type="NCBI Taxonomy" id="5467"/>
    <lineage>
        <taxon>Eukaryota</taxon>
        <taxon>Fungi</taxon>
        <taxon>Dikarya</taxon>
        <taxon>Ascomycota</taxon>
        <taxon>Pezizomycotina</taxon>
        <taxon>Sordariomycetes</taxon>
        <taxon>Hypocreomycetidae</taxon>
        <taxon>Glomerellales</taxon>
        <taxon>Glomerellaceae</taxon>
        <taxon>Colletotrichum</taxon>
        <taxon>Colletotrichum truncatum species complex</taxon>
    </lineage>
</organism>
<dbReference type="EMBL" id="VUJX02000005">
    <property type="protein sequence ID" value="KAL0937040.1"/>
    <property type="molecule type" value="Genomic_DNA"/>
</dbReference>
<sequence>MGNRGMRRSHRKSRGGCSFCKRRRIKCDEKKPNCTNCIKRSLVCSLGETFSPSSTLGKPCQTDHFVAPLRDCPATTGDDCGPGFNMDVQDLSLFHHYCFYTSTTFSPDTVTQGFWNVTVPQLSFSYPFLLRAILAIGGLHMDRVQQSAGSHSWRKTKATHHWNAAIQLATPHLIAIDDQSCDPLFVFTMLTCLHTFAEGPQENNYLLFTNDTNSQWPIFFRGLRSVADASIHLGMPSSDRPLAFMYGIAKMNLDELPPEELNTSWSRALVDLRCATLDSLNTASVDRIVYVEALHRLTTCFSAVFGDDDIKCRPISAQTAFAWLYHVSEEFMQRLQTKENIALAFFAFFVVLLKHMDGVWMLEGWPDHLMSGIYNTMSPVTRIWIRWPMQQIEWQPLA</sequence>
<name>A0ACC3YYN2_COLTU</name>
<evidence type="ECO:0000313" key="2">
    <source>
        <dbReference type="Proteomes" id="UP000805649"/>
    </source>
</evidence>